<name>A0A137P7J0_CONC2</name>
<evidence type="ECO:0000313" key="1">
    <source>
        <dbReference type="EMBL" id="KXN70955.1"/>
    </source>
</evidence>
<keyword evidence="2" id="KW-1185">Reference proteome</keyword>
<evidence type="ECO:0000313" key="2">
    <source>
        <dbReference type="Proteomes" id="UP000070444"/>
    </source>
</evidence>
<reference evidence="1 2" key="1">
    <citation type="journal article" date="2015" name="Genome Biol. Evol.">
        <title>Phylogenomic analyses indicate that early fungi evolved digesting cell walls of algal ancestors of land plants.</title>
        <authorList>
            <person name="Chang Y."/>
            <person name="Wang S."/>
            <person name="Sekimoto S."/>
            <person name="Aerts A.L."/>
            <person name="Choi C."/>
            <person name="Clum A."/>
            <person name="LaButti K.M."/>
            <person name="Lindquist E.A."/>
            <person name="Yee Ngan C."/>
            <person name="Ohm R.A."/>
            <person name="Salamov A.A."/>
            <person name="Grigoriev I.V."/>
            <person name="Spatafora J.W."/>
            <person name="Berbee M.L."/>
        </authorList>
    </citation>
    <scope>NUCLEOTIDE SEQUENCE [LARGE SCALE GENOMIC DNA]</scope>
    <source>
        <strain evidence="1 2">NRRL 28638</strain>
    </source>
</reference>
<protein>
    <recommendedName>
        <fullName evidence="3">F-box domain-containing protein</fullName>
    </recommendedName>
</protein>
<proteinExistence type="predicted"/>
<sequence>MPFIKRVELRCVLDTGAESINQLIKSCPNLEETKCFLVPSNNSVFQNLLKLKDLKRLKVHTISLQCFLPTPFPNSNIEHLEFDLCGPFKGNLRLFGNLKRLKSVKFTSLHSVLRSYYSKSKLFPNHTSWREIEYSNSFQY</sequence>
<accession>A0A137P7J0</accession>
<gene>
    <name evidence="1" type="ORF">CONCODRAFT_6403</name>
</gene>
<dbReference type="Proteomes" id="UP000070444">
    <property type="component" value="Unassembled WGS sequence"/>
</dbReference>
<evidence type="ECO:0008006" key="3">
    <source>
        <dbReference type="Google" id="ProtNLM"/>
    </source>
</evidence>
<dbReference type="EMBL" id="KQ964488">
    <property type="protein sequence ID" value="KXN70955.1"/>
    <property type="molecule type" value="Genomic_DNA"/>
</dbReference>
<dbReference type="AlphaFoldDB" id="A0A137P7J0"/>
<organism evidence="1 2">
    <name type="scientific">Conidiobolus coronatus (strain ATCC 28846 / CBS 209.66 / NRRL 28638)</name>
    <name type="common">Delacroixia coronata</name>
    <dbReference type="NCBI Taxonomy" id="796925"/>
    <lineage>
        <taxon>Eukaryota</taxon>
        <taxon>Fungi</taxon>
        <taxon>Fungi incertae sedis</taxon>
        <taxon>Zoopagomycota</taxon>
        <taxon>Entomophthoromycotina</taxon>
        <taxon>Entomophthoromycetes</taxon>
        <taxon>Entomophthorales</taxon>
        <taxon>Ancylistaceae</taxon>
        <taxon>Conidiobolus</taxon>
    </lineage>
</organism>